<protein>
    <submittedName>
        <fullName evidence="1">Uncharacterized protein</fullName>
    </submittedName>
</protein>
<keyword evidence="2" id="KW-1185">Reference proteome</keyword>
<reference evidence="1 2" key="1">
    <citation type="submission" date="2014-04" db="EMBL/GenBank/DDBJ databases">
        <title>A new species of microsporidia sheds light on the evolution of extreme parasitism.</title>
        <authorList>
            <person name="Haag K.L."/>
            <person name="James T.Y."/>
            <person name="Larsson R."/>
            <person name="Schaer T.M."/>
            <person name="Refardt D."/>
            <person name="Pombert J.-F."/>
            <person name="Ebert D."/>
        </authorList>
    </citation>
    <scope>NUCLEOTIDE SEQUENCE [LARGE SCALE GENOMIC DNA]</scope>
    <source>
        <strain evidence="1 2">UGP3</strain>
        <tissue evidence="1">Spores</tissue>
    </source>
</reference>
<dbReference type="AlphaFoldDB" id="A0A098VPG6"/>
<proteinExistence type="predicted"/>
<accession>A0A098VPG6</accession>
<gene>
    <name evidence="1" type="ORF">DI09_514p10</name>
</gene>
<dbReference type="EMBL" id="JMKJ01000456">
    <property type="protein sequence ID" value="KGG50893.1"/>
    <property type="molecule type" value="Genomic_DNA"/>
</dbReference>
<evidence type="ECO:0000313" key="2">
    <source>
        <dbReference type="Proteomes" id="UP000029725"/>
    </source>
</evidence>
<organism evidence="1 2">
    <name type="scientific">Mitosporidium daphniae</name>
    <dbReference type="NCBI Taxonomy" id="1485682"/>
    <lineage>
        <taxon>Eukaryota</taxon>
        <taxon>Fungi</taxon>
        <taxon>Fungi incertae sedis</taxon>
        <taxon>Microsporidia</taxon>
        <taxon>Mitosporidium</taxon>
    </lineage>
</organism>
<name>A0A098VPG6_9MICR</name>
<comment type="caution">
    <text evidence="1">The sequence shown here is derived from an EMBL/GenBank/DDBJ whole genome shotgun (WGS) entry which is preliminary data.</text>
</comment>
<evidence type="ECO:0000313" key="1">
    <source>
        <dbReference type="EMBL" id="KGG50893.1"/>
    </source>
</evidence>
<dbReference type="HOGENOM" id="CLU_2776479_0_0_1"/>
<sequence>MNIDYIYLHVLLHSFRSFIDLDLQHVIIDPAVIHLMDINSNELNGLRRSQLTVNVVTKATTREDDILVD</sequence>
<dbReference type="VEuPathDB" id="MicrosporidiaDB:DI09_514p10"/>
<dbReference type="Proteomes" id="UP000029725">
    <property type="component" value="Unassembled WGS sequence"/>
</dbReference>